<evidence type="ECO:0000256" key="2">
    <source>
        <dbReference type="ARBA" id="ARBA00022679"/>
    </source>
</evidence>
<reference evidence="8 9" key="1">
    <citation type="submission" date="2016-08" db="EMBL/GenBank/DDBJ databases">
        <authorList>
            <consortium name="Pathogen Informatics"/>
        </authorList>
    </citation>
    <scope>NUCLEOTIDE SEQUENCE [LARGE SCALE GENOMIC DNA]</scope>
    <source>
        <strain evidence="8 9">SP11 RLL</strain>
    </source>
</reference>
<evidence type="ECO:0000256" key="1">
    <source>
        <dbReference type="ARBA" id="ARBA00022490"/>
    </source>
</evidence>
<keyword evidence="6" id="KW-0324">Glycolysis</keyword>
<dbReference type="GO" id="GO:0008299">
    <property type="term" value="P:isoprenoid biosynthetic process"/>
    <property type="evidence" value="ECO:0007669"/>
    <property type="project" value="InterPro"/>
</dbReference>
<dbReference type="VEuPathDB" id="PlasmoDB:PBANKA_0919900"/>
<dbReference type="GO" id="GO:0003872">
    <property type="term" value="F:6-phosphofructokinase activity"/>
    <property type="evidence" value="ECO:0007669"/>
    <property type="project" value="UniProtKB-EC"/>
</dbReference>
<evidence type="ECO:0000256" key="6">
    <source>
        <dbReference type="ARBA" id="ARBA00023152"/>
    </source>
</evidence>
<dbReference type="EMBL" id="LT608273">
    <property type="protein sequence ID" value="SCO60281.1"/>
    <property type="molecule type" value="Genomic_DNA"/>
</dbReference>
<dbReference type="SUPFAM" id="SSF48576">
    <property type="entry name" value="Terpenoid synthases"/>
    <property type="match status" value="1"/>
</dbReference>
<evidence type="ECO:0000256" key="5">
    <source>
        <dbReference type="ARBA" id="ARBA00022842"/>
    </source>
</evidence>
<dbReference type="InterPro" id="IPR035966">
    <property type="entry name" value="PKF_sf"/>
</dbReference>
<dbReference type="GO" id="GO:0046872">
    <property type="term" value="F:metal ion binding"/>
    <property type="evidence" value="ECO:0007669"/>
    <property type="project" value="UniProtKB-KW"/>
</dbReference>
<dbReference type="VEuPathDB" id="PlasmoDB:PBANKA_0919800"/>
<feature type="domain" description="Phosphofructokinase" evidence="7">
    <location>
        <begin position="495"/>
        <end position="824"/>
    </location>
</feature>
<dbReference type="UniPathway" id="UPA00109">
    <property type="reaction ID" value="UER00182"/>
</dbReference>
<evidence type="ECO:0000259" key="7">
    <source>
        <dbReference type="Pfam" id="PF00365"/>
    </source>
</evidence>
<feature type="domain" description="Phosphofructokinase" evidence="7">
    <location>
        <begin position="1245"/>
        <end position="1493"/>
    </location>
</feature>
<evidence type="ECO:0000256" key="4">
    <source>
        <dbReference type="ARBA" id="ARBA00022777"/>
    </source>
</evidence>
<protein>
    <submittedName>
        <fullName evidence="8">Geranylgeranyl pyrophosphate synthase, putative</fullName>
        <ecNumber evidence="8">2.5.1.29</ecNumber>
        <ecNumber evidence="8">2.7.1.11</ecNumber>
    </submittedName>
</protein>
<evidence type="ECO:0000256" key="3">
    <source>
        <dbReference type="ARBA" id="ARBA00022723"/>
    </source>
</evidence>
<dbReference type="InterPro" id="IPR000092">
    <property type="entry name" value="Polyprenyl_synt"/>
</dbReference>
<dbReference type="SFLD" id="SFLDS00005">
    <property type="entry name" value="Isoprenoid_Synthase_Type_I"/>
    <property type="match status" value="1"/>
</dbReference>
<dbReference type="InterPro" id="IPR008949">
    <property type="entry name" value="Isoprenoid_synthase_dom_sf"/>
</dbReference>
<accession>A0A1D3S9T2</accession>
<dbReference type="SUPFAM" id="SSF53784">
    <property type="entry name" value="Phosphofructokinase"/>
    <property type="match status" value="2"/>
</dbReference>
<gene>
    <name evidence="8" type="primary">GGPPS</name>
    <name evidence="8" type="ORF">PBSP11RLL_000191200</name>
</gene>
<name>A0A1D3S9T2_PLABE</name>
<dbReference type="Gene3D" id="3.40.50.450">
    <property type="match status" value="3"/>
</dbReference>
<dbReference type="Gene3D" id="3.40.50.460">
    <property type="entry name" value="Phosphofructokinase domain"/>
    <property type="match status" value="2"/>
</dbReference>
<dbReference type="Pfam" id="PF00365">
    <property type="entry name" value="PFK"/>
    <property type="match status" value="2"/>
</dbReference>
<evidence type="ECO:0000313" key="8">
    <source>
        <dbReference type="EMBL" id="SCO60281.1"/>
    </source>
</evidence>
<proteinExistence type="predicted"/>
<keyword evidence="1" id="KW-0963">Cytoplasm</keyword>
<dbReference type="GO" id="GO:0009749">
    <property type="term" value="P:response to glucose"/>
    <property type="evidence" value="ECO:0007669"/>
    <property type="project" value="TreeGrafter"/>
</dbReference>
<dbReference type="Pfam" id="PF00348">
    <property type="entry name" value="polyprenyl_synt"/>
    <property type="match status" value="1"/>
</dbReference>
<dbReference type="GO" id="GO:0005829">
    <property type="term" value="C:cytosol"/>
    <property type="evidence" value="ECO:0007669"/>
    <property type="project" value="TreeGrafter"/>
</dbReference>
<keyword evidence="4" id="KW-0418">Kinase</keyword>
<keyword evidence="3" id="KW-0479">Metal-binding</keyword>
<dbReference type="Gene3D" id="1.10.10.480">
    <property type="entry name" value="Phosphofructokinase, domain 3"/>
    <property type="match status" value="2"/>
</dbReference>
<evidence type="ECO:0000313" key="9">
    <source>
        <dbReference type="Proteomes" id="UP000219974"/>
    </source>
</evidence>
<organism evidence="8 9">
    <name type="scientific">Plasmodium berghei</name>
    <dbReference type="NCBI Taxonomy" id="5821"/>
    <lineage>
        <taxon>Eukaryota</taxon>
        <taxon>Sar</taxon>
        <taxon>Alveolata</taxon>
        <taxon>Apicomplexa</taxon>
        <taxon>Aconoidasida</taxon>
        <taxon>Haemosporida</taxon>
        <taxon>Plasmodiidae</taxon>
        <taxon>Plasmodium</taxon>
        <taxon>Plasmodium (Vinckeia)</taxon>
    </lineage>
</organism>
<dbReference type="SFLD" id="SFLDG01017">
    <property type="entry name" value="Polyprenyl_Transferase_Like"/>
    <property type="match status" value="1"/>
</dbReference>
<dbReference type="EC" id="2.5.1.29" evidence="8"/>
<keyword evidence="2 8" id="KW-0808">Transferase</keyword>
<keyword evidence="5" id="KW-0460">Magnesium</keyword>
<dbReference type="GO" id="GO:0004311">
    <property type="term" value="F:geranylgeranyl diphosphate synthase activity"/>
    <property type="evidence" value="ECO:0007669"/>
    <property type="project" value="UniProtKB-EC"/>
</dbReference>
<dbReference type="CDD" id="cd00685">
    <property type="entry name" value="Trans_IPPS_HT"/>
    <property type="match status" value="1"/>
</dbReference>
<dbReference type="Proteomes" id="UP000219974">
    <property type="component" value="Chromosome 9"/>
</dbReference>
<dbReference type="EC" id="2.7.1.11" evidence="8"/>
<sequence length="1757" mass="204066">MEKEATGDEADSGLEFFRSMYDKYRDTFLEHISDYALEDHIKQHILKYYKVLFDYNCLGGKNNRGILVILIYEYVKNRDINNLEWEKAACLAWCIEILQASFLVADDIMDKGETRRNKHCWYLLKDVETKNAVNDCLLLSNSIYKLIEIYLGNDTCYNDIIATFRDTVLKTIIGQHLDTNIFSNKYTDINKNIDTNNITIPEQVMINTEMINFDVYKNVVVHKTAYYSFFLPIACGMQLSGISMDNLLYKKIEDISIMMGEYFQAHDDYLDIFGDFTQTGKMGSDIQNNKLTWLLIKAFELCSESDKEKIIKNYGKNNVASVKTIDNIYEKYNIKEHYNIYEQAQKDKIIDAINKLHHEGIEYVLKYILDILFTDPSKEIMDIENAQIHLSELQEERRKHKIALPSILKNKIIIKENDIILNNNEKELEQYFPNIIKNPLITLEIDSTSLENYNEHSWYKTMSTNISDPISKDNSTSNSFIKEMINIYNDDDIIKIGILFVGLQAPGGHNVICGTLDYLKKKNKKNILYGFINGFDGINEYNFMELKNEYISMFRNSGGFDMINKGVKNMQENHVNIKRCFKICRHLDLNGLIIVGGVDTSKEIAILSEYFEFVHNSVKKQNHDSDILSVTDTSNITNNNKNKLSSPIFIENQNNEYIDDNTYHQYDTYNIVSDISDEEVKKKYPKKIRRIKKKTKIISVPTNIHNEIKSDLVECSLGFDTTIFTTCQYISYLMSYIQTYKTGYHFVKVVGNKSSHIALECFLQTKANIVLISEEIKKKKMTLNDIVNFITDSIKIRYKNGEKKYGIIIIPEGILKNVQDIKNLVNLCLYFKTQFIKNENINSENNKDYNPNLEYLYSPSKQIMSTFKTYIYTNMDKENLNLFQSFPLFFQNQFLVEIFSDSFQYTNLGVENLLAFLVKKQIEAEIEEIELVTNCYGNEVTSALPTNFDCAYSYILGFGCVEMVINKYNGYMCSVINLKNILSNVNKIKIMGIPIYKFIKIGKKEKTNCCENDNYNKLFMERTNLGIKTKTKKVNLNDEYFLKYKMCRSKYLEGDNYRILSGIQYNYYIKGDNEKLFSYYKSGNKISTNDNILIYKSKMENEICNRINFTITGIHNDIENFEKKDEMDIHNLDRKNEQNFNCNYYKHLNSLSKVEDILTKGIIKFNTNLIRHNTTIQVIENNFGNKINCDTFNYINKITDFYIISENPINTKIMSKEMSKNIKNKYYSSYTNRNDSIYPPFCKNVGVVMLSHVVPGVNNVLVGLHQRLSINNLKLIGFIKGIKGLLNNEICIINDNNIKTSINLGGFPLLGSQLSYNTNDNEVVHIYNLFNSDNIDKIIKTCENNKIINLVFIGDEKVISIMNILNEIFIKKNINIKIITVPISIYNSYDKNLIECSIGYHTTVNIISNIVSNIQRCSINLNKYYYFVKIPANISSSLLLSIQLETHCNICCIGEPVVAGHLINLLTIVEHMSLVIIERINRKKNYGVILLTSNLLFCIKEFDDLCKDVDNNVKTEMEVAQIVNQEFVSDQLEKLLTKESIELLKICTKSVKEKLLIKEKRLNEDIDSDFEILLINEIKKYIKNLMDKNKNNNLLYSYKNHMNNLTNTITEKNIKIYSDINYLFYFNTIVKNIDKEVNCSMPTHFDNSLAFSHGLLAGIAVENNLVNYVTSVRQLSLSKQNWSSSLYPGYYFINNQNDLEKFKKYHYVSPVPISMKSCQMVTIKYNANMWAYNDSYIYVGPVQYDTNLDTPGYTYMF</sequence>
<dbReference type="Gene3D" id="1.10.600.10">
    <property type="entry name" value="Farnesyl Diphosphate Synthase"/>
    <property type="match status" value="1"/>
</dbReference>
<dbReference type="PANTHER" id="PTHR43650:SF1">
    <property type="entry name" value="PYROPHOSPHATE--FRUCTOSE 6-PHOSPHATE 1-PHOSPHOTRANSFERASE SUBUNIT BETA 2"/>
    <property type="match status" value="1"/>
</dbReference>
<dbReference type="InterPro" id="IPR000023">
    <property type="entry name" value="Phosphofructokinase_dom"/>
</dbReference>
<dbReference type="PANTHER" id="PTHR43650">
    <property type="entry name" value="PYROPHOSPHATE--FRUCTOSE 6-PHOSPHATE 1-PHOSPHOTRANSFERASE"/>
    <property type="match status" value="1"/>
</dbReference>